<reference evidence="2" key="1">
    <citation type="submission" date="2022-06" db="EMBL/GenBank/DDBJ databases">
        <title>Aeoliella straminimaris, a novel planctomycete from sediments.</title>
        <authorList>
            <person name="Vitorino I.R."/>
            <person name="Lage O.M."/>
        </authorList>
    </citation>
    <scope>NUCLEOTIDE SEQUENCE</scope>
    <source>
        <strain evidence="2">ICT_H6.2</strain>
    </source>
</reference>
<feature type="domain" description="SGNH hydrolase-type esterase" evidence="1">
    <location>
        <begin position="50"/>
        <end position="239"/>
    </location>
</feature>
<dbReference type="GO" id="GO:0004622">
    <property type="term" value="F:phosphatidylcholine lysophospholipase activity"/>
    <property type="evidence" value="ECO:0007669"/>
    <property type="project" value="TreeGrafter"/>
</dbReference>
<dbReference type="Gene3D" id="3.40.50.1110">
    <property type="entry name" value="SGNH hydrolase"/>
    <property type="match status" value="1"/>
</dbReference>
<dbReference type="PANTHER" id="PTHR30383">
    <property type="entry name" value="THIOESTERASE 1/PROTEASE 1/LYSOPHOSPHOLIPASE L1"/>
    <property type="match status" value="1"/>
</dbReference>
<sequence length="252" mass="27192">MSFSLDRRSFFQGSVVAAGLAAGGAIRAEETSQPASTPLLGQGTRILFQGDSITDAGRKKGGPAEPNDQSALGGGYAFLAAANMLTQFPEADLQIYNRGISGNKVYQLAERWQADCLDLEPDVLSILIGVNDIWHHLNGQYDGTVETYRTDYHALMERTKEALPNVKIVVCEPFVLKTGAVDAKWFPKFDGFRAAAKEIADQYANVWVPFQSMFDEAVKLAPPATWARDGVHPTGDGAALMAHAWVTAVSAA</sequence>
<organism evidence="2 3">
    <name type="scientific">Aeoliella straminimaris</name>
    <dbReference type="NCBI Taxonomy" id="2954799"/>
    <lineage>
        <taxon>Bacteria</taxon>
        <taxon>Pseudomonadati</taxon>
        <taxon>Planctomycetota</taxon>
        <taxon>Planctomycetia</taxon>
        <taxon>Pirellulales</taxon>
        <taxon>Lacipirellulaceae</taxon>
        <taxon>Aeoliella</taxon>
    </lineage>
</organism>
<keyword evidence="3" id="KW-1185">Reference proteome</keyword>
<dbReference type="CDD" id="cd01834">
    <property type="entry name" value="SGNH_hydrolase_like_2"/>
    <property type="match status" value="1"/>
</dbReference>
<proteinExistence type="predicted"/>
<dbReference type="RefSeq" id="WP_252852583.1">
    <property type="nucleotide sequence ID" value="NZ_JAMXLR010000036.1"/>
</dbReference>
<comment type="caution">
    <text evidence="2">The sequence shown here is derived from an EMBL/GenBank/DDBJ whole genome shotgun (WGS) entry which is preliminary data.</text>
</comment>
<protein>
    <submittedName>
        <fullName evidence="2">SGNH/GDSL hydrolase family protein</fullName>
    </submittedName>
</protein>
<dbReference type="Proteomes" id="UP001155241">
    <property type="component" value="Unassembled WGS sequence"/>
</dbReference>
<accession>A0A9X2F8U4</accession>
<dbReference type="PROSITE" id="PS51318">
    <property type="entry name" value="TAT"/>
    <property type="match status" value="1"/>
</dbReference>
<dbReference type="SUPFAM" id="SSF52266">
    <property type="entry name" value="SGNH hydrolase"/>
    <property type="match status" value="1"/>
</dbReference>
<dbReference type="AlphaFoldDB" id="A0A9X2F8U4"/>
<dbReference type="InterPro" id="IPR036514">
    <property type="entry name" value="SGNH_hydro_sf"/>
</dbReference>
<dbReference type="InterPro" id="IPR013830">
    <property type="entry name" value="SGNH_hydro"/>
</dbReference>
<dbReference type="InterPro" id="IPR006311">
    <property type="entry name" value="TAT_signal"/>
</dbReference>
<keyword evidence="2" id="KW-0378">Hydrolase</keyword>
<name>A0A9X2F8U4_9BACT</name>
<dbReference type="Pfam" id="PF13472">
    <property type="entry name" value="Lipase_GDSL_2"/>
    <property type="match status" value="1"/>
</dbReference>
<gene>
    <name evidence="2" type="ORF">NG895_11245</name>
</gene>
<dbReference type="InterPro" id="IPR051532">
    <property type="entry name" value="Ester_Hydrolysis_Enzymes"/>
</dbReference>
<dbReference type="PANTHER" id="PTHR30383:SF5">
    <property type="entry name" value="SGNH HYDROLASE-TYPE ESTERASE DOMAIN-CONTAINING PROTEIN"/>
    <property type="match status" value="1"/>
</dbReference>
<dbReference type="EMBL" id="JAMXLR010000036">
    <property type="protein sequence ID" value="MCO6044480.1"/>
    <property type="molecule type" value="Genomic_DNA"/>
</dbReference>
<evidence type="ECO:0000313" key="2">
    <source>
        <dbReference type="EMBL" id="MCO6044480.1"/>
    </source>
</evidence>
<evidence type="ECO:0000259" key="1">
    <source>
        <dbReference type="Pfam" id="PF13472"/>
    </source>
</evidence>
<evidence type="ECO:0000313" key="3">
    <source>
        <dbReference type="Proteomes" id="UP001155241"/>
    </source>
</evidence>